<dbReference type="InterPro" id="IPR036318">
    <property type="entry name" value="FAD-bd_PCMH-like_sf"/>
</dbReference>
<sequence>MLQGLNEFSGSIITDPSVLKEYSSDFSFIPPVLPALVVRPKNREEIVETVRWAARTKTPLVPLSSGPPRFRGDTIPSRGGSVVVDLSGMKKIVKVTRKNRVALIEPGVTFGELIDALKKEGLRPNMPFLPRSTKSVVASLLEREPVLMPKYHWDISDPLACVEIVFGNGEVFRTGEAAGPGDLEEQWAAGNFQKAPYGPGPMHWHRLIQGAQGTMGIVTWASLRCELLPNLEEPFFVPSRELSKLLELSHWLVRMRLVNECFIVNATILATCASRRWPDDYETLIFDLPPFVLFFNLAAYEYFPEERIDSYLKGVREILKNIGLEAKKALCGISAMDFLKMIQRPSPDPYWKLRMKGACHDIFFITITQKVEKQVFVMYEVLRSFNYPSTELGIYIQPIVQGVNLHCEFNLFYDPNNKKEVEKMKSLSWEAVKVLLEKGAFFSRPYDHTARIIMNRDAAHVAALRKIKAIFDPEGIMNPGKLCF</sequence>
<protein>
    <recommendedName>
        <fullName evidence="7">D-lactate dehydrogenase (cytochrome)</fullName>
        <ecNumber evidence="7">1.1.2.4</ecNumber>
    </recommendedName>
</protein>
<keyword evidence="3" id="KW-0285">Flavoprotein</keyword>
<dbReference type="PANTHER" id="PTHR11748:SF111">
    <property type="entry name" value="D-LACTATE DEHYDROGENASE, MITOCHONDRIAL-RELATED"/>
    <property type="match status" value="1"/>
</dbReference>
<evidence type="ECO:0000256" key="4">
    <source>
        <dbReference type="ARBA" id="ARBA00022827"/>
    </source>
</evidence>
<gene>
    <name evidence="9" type="ORF">ENQ77_02140</name>
</gene>
<dbReference type="SUPFAM" id="SSF56176">
    <property type="entry name" value="FAD-binding/transporter-associated domain-like"/>
    <property type="match status" value="1"/>
</dbReference>
<keyword evidence="4" id="KW-0274">FAD</keyword>
<keyword evidence="5" id="KW-0809">Transit peptide</keyword>
<organism evidence="9">
    <name type="scientific">candidate division WOR-3 bacterium</name>
    <dbReference type="NCBI Taxonomy" id="2052148"/>
    <lineage>
        <taxon>Bacteria</taxon>
        <taxon>Bacteria division WOR-3</taxon>
    </lineage>
</organism>
<reference evidence="9" key="1">
    <citation type="journal article" date="2020" name="mSystems">
        <title>Genome- and Community-Level Interaction Insights into Carbon Utilization and Element Cycling Functions of Hydrothermarchaeota in Hydrothermal Sediment.</title>
        <authorList>
            <person name="Zhou Z."/>
            <person name="Liu Y."/>
            <person name="Xu W."/>
            <person name="Pan J."/>
            <person name="Luo Z.H."/>
            <person name="Li M."/>
        </authorList>
    </citation>
    <scope>NUCLEOTIDE SEQUENCE [LARGE SCALE GENOMIC DNA]</scope>
    <source>
        <strain evidence="9">SpSt-34</strain>
    </source>
</reference>
<dbReference type="Gene3D" id="3.30.465.10">
    <property type="match status" value="1"/>
</dbReference>
<dbReference type="Gene3D" id="3.30.43.10">
    <property type="entry name" value="Uridine Diphospho-n-acetylenolpyruvylglucosamine Reductase, domain 2"/>
    <property type="match status" value="1"/>
</dbReference>
<name>A0A7C2K1T0_UNCW3</name>
<evidence type="ECO:0000313" key="9">
    <source>
        <dbReference type="EMBL" id="HEN27467.1"/>
    </source>
</evidence>
<evidence type="ECO:0000256" key="6">
    <source>
        <dbReference type="ARBA" id="ARBA00023002"/>
    </source>
</evidence>
<dbReference type="SUPFAM" id="SSF55103">
    <property type="entry name" value="FAD-linked oxidases, C-terminal domain"/>
    <property type="match status" value="1"/>
</dbReference>
<evidence type="ECO:0000256" key="7">
    <source>
        <dbReference type="ARBA" id="ARBA00038897"/>
    </source>
</evidence>
<dbReference type="InterPro" id="IPR016167">
    <property type="entry name" value="FAD-bd_PCMH_sub1"/>
</dbReference>
<keyword evidence="6" id="KW-0560">Oxidoreductase</keyword>
<evidence type="ECO:0000256" key="2">
    <source>
        <dbReference type="ARBA" id="ARBA00008000"/>
    </source>
</evidence>
<dbReference type="EMBL" id="DSOL01000060">
    <property type="protein sequence ID" value="HEN27467.1"/>
    <property type="molecule type" value="Genomic_DNA"/>
</dbReference>
<dbReference type="Pfam" id="PF01565">
    <property type="entry name" value="FAD_binding_4"/>
    <property type="match status" value="1"/>
</dbReference>
<accession>A0A7C2K1T0</accession>
<dbReference type="Gene3D" id="1.10.45.10">
    <property type="entry name" value="Vanillyl-alcohol Oxidase, Chain A, domain 4"/>
    <property type="match status" value="1"/>
</dbReference>
<evidence type="ECO:0000256" key="5">
    <source>
        <dbReference type="ARBA" id="ARBA00022946"/>
    </source>
</evidence>
<comment type="similarity">
    <text evidence="2">Belongs to the FAD-binding oxidoreductase/transferase type 4 family.</text>
</comment>
<dbReference type="InterPro" id="IPR006094">
    <property type="entry name" value="Oxid_FAD_bind_N"/>
</dbReference>
<evidence type="ECO:0000256" key="1">
    <source>
        <dbReference type="ARBA" id="ARBA00001974"/>
    </source>
</evidence>
<dbReference type="Pfam" id="PF02913">
    <property type="entry name" value="FAD-oxidase_C"/>
    <property type="match status" value="1"/>
</dbReference>
<feature type="domain" description="FAD-binding PCMH-type" evidence="8">
    <location>
        <begin position="30"/>
        <end position="228"/>
    </location>
</feature>
<dbReference type="GO" id="GO:0004458">
    <property type="term" value="F:D-lactate dehydrogenase (cytochrome) activity"/>
    <property type="evidence" value="ECO:0007669"/>
    <property type="project" value="UniProtKB-EC"/>
</dbReference>
<comment type="cofactor">
    <cofactor evidence="1">
        <name>FAD</name>
        <dbReference type="ChEBI" id="CHEBI:57692"/>
    </cofactor>
</comment>
<dbReference type="PANTHER" id="PTHR11748">
    <property type="entry name" value="D-LACTATE DEHYDROGENASE"/>
    <property type="match status" value="1"/>
</dbReference>
<dbReference type="AlphaFoldDB" id="A0A7C2K1T0"/>
<dbReference type="InterPro" id="IPR016166">
    <property type="entry name" value="FAD-bd_PCMH"/>
</dbReference>
<dbReference type="PROSITE" id="PS51387">
    <property type="entry name" value="FAD_PCMH"/>
    <property type="match status" value="1"/>
</dbReference>
<dbReference type="GO" id="GO:0071949">
    <property type="term" value="F:FAD binding"/>
    <property type="evidence" value="ECO:0007669"/>
    <property type="project" value="InterPro"/>
</dbReference>
<dbReference type="GO" id="GO:1903457">
    <property type="term" value="P:lactate catabolic process"/>
    <property type="evidence" value="ECO:0007669"/>
    <property type="project" value="TreeGrafter"/>
</dbReference>
<dbReference type="InterPro" id="IPR016171">
    <property type="entry name" value="Vanillyl_alc_oxidase_C-sub2"/>
</dbReference>
<dbReference type="EC" id="1.1.2.4" evidence="7"/>
<evidence type="ECO:0000259" key="8">
    <source>
        <dbReference type="PROSITE" id="PS51387"/>
    </source>
</evidence>
<dbReference type="InterPro" id="IPR016164">
    <property type="entry name" value="FAD-linked_Oxase-like_C"/>
</dbReference>
<dbReference type="GO" id="GO:0008720">
    <property type="term" value="F:D-lactate dehydrogenase (NAD+) activity"/>
    <property type="evidence" value="ECO:0007669"/>
    <property type="project" value="TreeGrafter"/>
</dbReference>
<dbReference type="InterPro" id="IPR004113">
    <property type="entry name" value="FAD-bd_oxidored_4_C"/>
</dbReference>
<comment type="caution">
    <text evidence="9">The sequence shown here is derived from an EMBL/GenBank/DDBJ whole genome shotgun (WGS) entry which is preliminary data.</text>
</comment>
<proteinExistence type="inferred from homology"/>
<evidence type="ECO:0000256" key="3">
    <source>
        <dbReference type="ARBA" id="ARBA00022630"/>
    </source>
</evidence>
<dbReference type="InterPro" id="IPR016169">
    <property type="entry name" value="FAD-bd_PCMH_sub2"/>
</dbReference>